<dbReference type="HOGENOM" id="CLU_735863_0_0_1"/>
<feature type="compositionally biased region" description="Basic and acidic residues" evidence="1">
    <location>
        <begin position="195"/>
        <end position="205"/>
    </location>
</feature>
<sequence length="416" mass="48295">MDFSEVVRLLEDTKRQEARRDVERLLNNPPSCQPPWGKNLKELVKWATEYVVQENQPCKDKPHRAHNKPESEKKSQPEASTSQHDSQERCKVQSEQEPESKAPERPTLKMFQPPHLQDFWSRNPKWVTDYFVNAQKYPLLEVIVRAMMQEHMMAVQDYMSIIKMHVNPESDREGAQRKADEKAEEGAEEEAEEKTEEKAENKATEGQETGDELSDADKKILFQDLQNVVKQHIRLKEILDCYWVMSHEGALIQDANHMLFMGRLRTSTAPSDHDQALPSDFPLISPRVHQRAAPIPSSSIPEAHAEEDAEGEKWINDRAIDLREIYPSLSEEAAKELAKGEKKVCEHADFLNEYEEKMGDRTFLLMAKQMELMGIDERNKLEKLRLKAQEMALELQEKEMSEREKALREREEKLGL</sequence>
<proteinExistence type="predicted"/>
<dbReference type="VEuPathDB" id="FungiDB:NCU07302"/>
<dbReference type="RefSeq" id="XP_962156.3">
    <property type="nucleotide sequence ID" value="XM_957063.3"/>
</dbReference>
<name>Q7S966_NEUCR</name>
<feature type="region of interest" description="Disordered" evidence="1">
    <location>
        <begin position="397"/>
        <end position="416"/>
    </location>
</feature>
<feature type="region of interest" description="Disordered" evidence="1">
    <location>
        <begin position="54"/>
        <end position="110"/>
    </location>
</feature>
<dbReference type="Proteomes" id="UP000001805">
    <property type="component" value="Chromosome 4, Linkage Group IV"/>
</dbReference>
<gene>
    <name evidence="2" type="ORF">NCU07302</name>
</gene>
<evidence type="ECO:0000313" key="3">
    <source>
        <dbReference type="Proteomes" id="UP000001805"/>
    </source>
</evidence>
<dbReference type="GeneID" id="3878305"/>
<feature type="compositionally biased region" description="Basic and acidic residues" evidence="1">
    <location>
        <begin position="67"/>
        <end position="76"/>
    </location>
</feature>
<reference evidence="2 3" key="1">
    <citation type="journal article" date="2003" name="Nature">
        <title>The genome sequence of the filamentous fungus Neurospora crassa.</title>
        <authorList>
            <person name="Galagan J.E."/>
            <person name="Calvo S.E."/>
            <person name="Borkovich K.A."/>
            <person name="Selker E.U."/>
            <person name="Read N.D."/>
            <person name="Jaffe D."/>
            <person name="FitzHugh W."/>
            <person name="Ma L.J."/>
            <person name="Smirnov S."/>
            <person name="Purcell S."/>
            <person name="Rehman B."/>
            <person name="Elkins T."/>
            <person name="Engels R."/>
            <person name="Wang S."/>
            <person name="Nielsen C.B."/>
            <person name="Butler J."/>
            <person name="Endrizzi M."/>
            <person name="Qui D."/>
            <person name="Ianakiev P."/>
            <person name="Bell-Pedersen D."/>
            <person name="Nelson M.A."/>
            <person name="Werner-Washburne M."/>
            <person name="Selitrennikoff C.P."/>
            <person name="Kinsey J.A."/>
            <person name="Braun E.L."/>
            <person name="Zelter A."/>
            <person name="Schulte U."/>
            <person name="Kothe G.O."/>
            <person name="Jedd G."/>
            <person name="Mewes W."/>
            <person name="Staben C."/>
            <person name="Marcotte E."/>
            <person name="Greenberg D."/>
            <person name="Roy A."/>
            <person name="Foley K."/>
            <person name="Naylor J."/>
            <person name="Stange-Thomann N."/>
            <person name="Barrett R."/>
            <person name="Gnerre S."/>
            <person name="Kamal M."/>
            <person name="Kamvysselis M."/>
            <person name="Mauceli E."/>
            <person name="Bielke C."/>
            <person name="Rudd S."/>
            <person name="Frishman D."/>
            <person name="Krystofova S."/>
            <person name="Rasmussen C."/>
            <person name="Metzenberg R.L."/>
            <person name="Perkins D.D."/>
            <person name="Kroken S."/>
            <person name="Cogoni C."/>
            <person name="Macino G."/>
            <person name="Catcheside D."/>
            <person name="Li W."/>
            <person name="Pratt R.J."/>
            <person name="Osmani S.A."/>
            <person name="DeSouza C.P."/>
            <person name="Glass L."/>
            <person name="Orbach M.J."/>
            <person name="Berglund J.A."/>
            <person name="Voelker R."/>
            <person name="Yarden O."/>
            <person name="Plamann M."/>
            <person name="Seiler S."/>
            <person name="Dunlap J."/>
            <person name="Radford A."/>
            <person name="Aramayo R."/>
            <person name="Natvig D.O."/>
            <person name="Alex L.A."/>
            <person name="Mannhaupt G."/>
            <person name="Ebbole D.J."/>
            <person name="Freitag M."/>
            <person name="Paulsen I."/>
            <person name="Sachs M.S."/>
            <person name="Lander E.S."/>
            <person name="Nusbaum C."/>
            <person name="Birren B."/>
        </authorList>
    </citation>
    <scope>NUCLEOTIDE SEQUENCE [LARGE SCALE GENOMIC DNA]</scope>
    <source>
        <strain evidence="3">ATCC 24698 / 74-OR23-1A / CBS 708.71 / DSM 1257 / FGSC 987</strain>
    </source>
</reference>
<feature type="compositionally biased region" description="Basic and acidic residues" evidence="1">
    <location>
        <begin position="169"/>
        <end position="185"/>
    </location>
</feature>
<evidence type="ECO:0000256" key="1">
    <source>
        <dbReference type="SAM" id="MobiDB-lite"/>
    </source>
</evidence>
<organism evidence="2 3">
    <name type="scientific">Neurospora crassa (strain ATCC 24698 / 74-OR23-1A / CBS 708.71 / DSM 1257 / FGSC 987)</name>
    <dbReference type="NCBI Taxonomy" id="367110"/>
    <lineage>
        <taxon>Eukaryota</taxon>
        <taxon>Fungi</taxon>
        <taxon>Dikarya</taxon>
        <taxon>Ascomycota</taxon>
        <taxon>Pezizomycotina</taxon>
        <taxon>Sordariomycetes</taxon>
        <taxon>Sordariomycetidae</taxon>
        <taxon>Sordariales</taxon>
        <taxon>Sordariaceae</taxon>
        <taxon>Neurospora</taxon>
    </lineage>
</organism>
<dbReference type="OrthoDB" id="10331383at2759"/>
<dbReference type="InParanoid" id="Q7S966"/>
<dbReference type="AlphaFoldDB" id="Q7S966"/>
<keyword evidence="3" id="KW-1185">Reference proteome</keyword>
<accession>Q7S966</accession>
<dbReference type="EMBL" id="CM002239">
    <property type="protein sequence ID" value="EAA32920.3"/>
    <property type="molecule type" value="Genomic_DNA"/>
</dbReference>
<dbReference type="PaxDb" id="5141-EFNCRP00000007182"/>
<dbReference type="KEGG" id="ncr:NCU07302"/>
<evidence type="ECO:0000313" key="2">
    <source>
        <dbReference type="EMBL" id="EAA32920.3"/>
    </source>
</evidence>
<feature type="region of interest" description="Disordered" evidence="1">
    <location>
        <begin position="169"/>
        <end position="212"/>
    </location>
</feature>
<protein>
    <submittedName>
        <fullName evidence="2">Uncharacterized protein</fullName>
    </submittedName>
</protein>
<feature type="compositionally biased region" description="Basic and acidic residues" evidence="1">
    <location>
        <begin position="85"/>
        <end position="107"/>
    </location>
</feature>